<dbReference type="SMART" id="SM00388">
    <property type="entry name" value="HisKA"/>
    <property type="match status" value="1"/>
</dbReference>
<name>H0HUS5_9HYPH</name>
<dbReference type="InterPro" id="IPR001789">
    <property type="entry name" value="Sig_transdc_resp-reg_receiver"/>
</dbReference>
<dbReference type="InterPro" id="IPR036890">
    <property type="entry name" value="HATPase_C_sf"/>
</dbReference>
<evidence type="ECO:0000259" key="10">
    <source>
        <dbReference type="PROSITE" id="PS50109"/>
    </source>
</evidence>
<dbReference type="EC" id="2.7.13.3" evidence="2"/>
<organism evidence="14 15">
    <name type="scientific">Mesorhizobium alhagi CCNWXJ12-2</name>
    <dbReference type="NCBI Taxonomy" id="1107882"/>
    <lineage>
        <taxon>Bacteria</taxon>
        <taxon>Pseudomonadati</taxon>
        <taxon>Pseudomonadota</taxon>
        <taxon>Alphaproteobacteria</taxon>
        <taxon>Hyphomicrobiales</taxon>
        <taxon>Phyllobacteriaceae</taxon>
        <taxon>Allomesorhizobium</taxon>
    </lineage>
</organism>
<dbReference type="PATRIC" id="fig|1107882.3.peg.3828"/>
<evidence type="ECO:0000256" key="7">
    <source>
        <dbReference type="ARBA" id="ARBA00022840"/>
    </source>
</evidence>
<dbReference type="InterPro" id="IPR004358">
    <property type="entry name" value="Sig_transdc_His_kin-like_C"/>
</dbReference>
<feature type="domain" description="PAS" evidence="12">
    <location>
        <begin position="191"/>
        <end position="265"/>
    </location>
</feature>
<dbReference type="InterPro" id="IPR000014">
    <property type="entry name" value="PAS"/>
</dbReference>
<dbReference type="EMBL" id="AHAM01000162">
    <property type="protein sequence ID" value="EHK55511.1"/>
    <property type="molecule type" value="Genomic_DNA"/>
</dbReference>
<evidence type="ECO:0000256" key="9">
    <source>
        <dbReference type="PROSITE-ProRule" id="PRU00169"/>
    </source>
</evidence>
<evidence type="ECO:0000256" key="2">
    <source>
        <dbReference type="ARBA" id="ARBA00012438"/>
    </source>
</evidence>
<feature type="modified residue" description="4-aspartylphosphate" evidence="9">
    <location>
        <position position="83"/>
    </location>
</feature>
<dbReference type="SMART" id="SM00387">
    <property type="entry name" value="HATPase_c"/>
    <property type="match status" value="1"/>
</dbReference>
<keyword evidence="4" id="KW-0808">Transferase</keyword>
<dbReference type="InterPro" id="IPR000700">
    <property type="entry name" value="PAS-assoc_C"/>
</dbReference>
<dbReference type="InterPro" id="IPR003594">
    <property type="entry name" value="HATPase_dom"/>
</dbReference>
<feature type="domain" description="Response regulatory" evidence="11">
    <location>
        <begin position="577"/>
        <end position="691"/>
    </location>
</feature>
<dbReference type="SUPFAM" id="SSF55785">
    <property type="entry name" value="PYP-like sensor domain (PAS domain)"/>
    <property type="match status" value="1"/>
</dbReference>
<dbReference type="Gene3D" id="3.40.50.2300">
    <property type="match status" value="2"/>
</dbReference>
<feature type="domain" description="PAC" evidence="13">
    <location>
        <begin position="267"/>
        <end position="319"/>
    </location>
</feature>
<dbReference type="PANTHER" id="PTHR43065:SF46">
    <property type="entry name" value="C4-DICARBOXYLATE TRANSPORT SENSOR PROTEIN DCTB"/>
    <property type="match status" value="1"/>
</dbReference>
<keyword evidence="7" id="KW-0067">ATP-binding</keyword>
<dbReference type="PROSITE" id="PS50110">
    <property type="entry name" value="RESPONSE_REGULATORY"/>
    <property type="match status" value="2"/>
</dbReference>
<evidence type="ECO:0000256" key="6">
    <source>
        <dbReference type="ARBA" id="ARBA00022777"/>
    </source>
</evidence>
<dbReference type="GO" id="GO:0005524">
    <property type="term" value="F:ATP binding"/>
    <property type="evidence" value="ECO:0007669"/>
    <property type="project" value="UniProtKB-KW"/>
</dbReference>
<gene>
    <name evidence="14" type="ORF">MAXJ12_19628</name>
</gene>
<dbReference type="Pfam" id="PF08447">
    <property type="entry name" value="PAS_3"/>
    <property type="match status" value="1"/>
</dbReference>
<keyword evidence="5" id="KW-0547">Nucleotide-binding</keyword>
<dbReference type="Pfam" id="PF00072">
    <property type="entry name" value="Response_reg"/>
    <property type="match status" value="2"/>
</dbReference>
<evidence type="ECO:0000256" key="1">
    <source>
        <dbReference type="ARBA" id="ARBA00000085"/>
    </source>
</evidence>
<keyword evidence="3 9" id="KW-0597">Phosphoprotein</keyword>
<dbReference type="PROSITE" id="PS50109">
    <property type="entry name" value="HIS_KIN"/>
    <property type="match status" value="1"/>
</dbReference>
<feature type="domain" description="Response regulatory" evidence="11">
    <location>
        <begin position="35"/>
        <end position="151"/>
    </location>
</feature>
<dbReference type="InterPro" id="IPR003661">
    <property type="entry name" value="HisK_dim/P_dom"/>
</dbReference>
<dbReference type="PROSITE" id="PS50112">
    <property type="entry name" value="PAS"/>
    <property type="match status" value="1"/>
</dbReference>
<evidence type="ECO:0000259" key="12">
    <source>
        <dbReference type="PROSITE" id="PS50112"/>
    </source>
</evidence>
<evidence type="ECO:0000256" key="5">
    <source>
        <dbReference type="ARBA" id="ARBA00022741"/>
    </source>
</evidence>
<dbReference type="CDD" id="cd00130">
    <property type="entry name" value="PAS"/>
    <property type="match status" value="1"/>
</dbReference>
<dbReference type="InterPro" id="IPR001610">
    <property type="entry name" value="PAC"/>
</dbReference>
<evidence type="ECO:0000256" key="4">
    <source>
        <dbReference type="ARBA" id="ARBA00022679"/>
    </source>
</evidence>
<evidence type="ECO:0000259" key="11">
    <source>
        <dbReference type="PROSITE" id="PS50110"/>
    </source>
</evidence>
<feature type="domain" description="Histidine kinase" evidence="10">
    <location>
        <begin position="332"/>
        <end position="551"/>
    </location>
</feature>
<proteinExistence type="predicted"/>
<feature type="modified residue" description="4-aspartylphosphate" evidence="9">
    <location>
        <position position="628"/>
    </location>
</feature>
<dbReference type="Pfam" id="PF02518">
    <property type="entry name" value="HATPase_c"/>
    <property type="match status" value="1"/>
</dbReference>
<dbReference type="InterPro" id="IPR035965">
    <property type="entry name" value="PAS-like_dom_sf"/>
</dbReference>
<evidence type="ECO:0000259" key="13">
    <source>
        <dbReference type="PROSITE" id="PS50113"/>
    </source>
</evidence>
<dbReference type="Gene3D" id="3.30.450.20">
    <property type="entry name" value="PAS domain"/>
    <property type="match status" value="1"/>
</dbReference>
<dbReference type="SUPFAM" id="SSF52172">
    <property type="entry name" value="CheY-like"/>
    <property type="match status" value="2"/>
</dbReference>
<dbReference type="PROSITE" id="PS50113">
    <property type="entry name" value="PAC"/>
    <property type="match status" value="1"/>
</dbReference>
<dbReference type="PRINTS" id="PR00344">
    <property type="entry name" value="BCTRLSENSOR"/>
</dbReference>
<dbReference type="AlphaFoldDB" id="H0HUS5"/>
<dbReference type="InterPro" id="IPR013655">
    <property type="entry name" value="PAS_fold_3"/>
</dbReference>
<dbReference type="InterPro" id="IPR036097">
    <property type="entry name" value="HisK_dim/P_sf"/>
</dbReference>
<accession>H0HUS5</accession>
<evidence type="ECO:0000256" key="3">
    <source>
        <dbReference type="ARBA" id="ARBA00022553"/>
    </source>
</evidence>
<dbReference type="GO" id="GO:0000155">
    <property type="term" value="F:phosphorelay sensor kinase activity"/>
    <property type="evidence" value="ECO:0007669"/>
    <property type="project" value="InterPro"/>
</dbReference>
<dbReference type="InterPro" id="IPR011006">
    <property type="entry name" value="CheY-like_superfamily"/>
</dbReference>
<keyword evidence="8" id="KW-0902">Two-component regulatory system</keyword>
<dbReference type="CDD" id="cd00156">
    <property type="entry name" value="REC"/>
    <property type="match status" value="1"/>
</dbReference>
<dbReference type="Gene3D" id="3.30.565.10">
    <property type="entry name" value="Histidine kinase-like ATPase, C-terminal domain"/>
    <property type="match status" value="1"/>
</dbReference>
<evidence type="ECO:0000313" key="15">
    <source>
        <dbReference type="Proteomes" id="UP000003250"/>
    </source>
</evidence>
<reference evidence="14 15" key="1">
    <citation type="journal article" date="2012" name="J. Bacteriol.">
        <title>Draft Genome Sequence of Mesorhizobium alhagi CCNWXJ12-2T, a Novel Salt-Resistant Species Isolated from the Desert of Northwestern China.</title>
        <authorList>
            <person name="Zhou M."/>
            <person name="Chen W."/>
            <person name="Chen H."/>
            <person name="Wei G."/>
        </authorList>
    </citation>
    <scope>NUCLEOTIDE SEQUENCE [LARGE SCALE GENOMIC DNA]</scope>
    <source>
        <strain evidence="14 15">CCNWXJ12-2</strain>
    </source>
</reference>
<comment type="catalytic activity">
    <reaction evidence="1">
        <text>ATP + protein L-histidine = ADP + protein N-phospho-L-histidine.</text>
        <dbReference type="EC" id="2.7.13.3"/>
    </reaction>
</comment>
<keyword evidence="15" id="KW-1185">Reference proteome</keyword>
<keyword evidence="6" id="KW-0418">Kinase</keyword>
<protein>
    <recommendedName>
        <fullName evidence="2">histidine kinase</fullName>
        <ecNumber evidence="2">2.7.13.3</ecNumber>
    </recommendedName>
</protein>
<dbReference type="Pfam" id="PF00512">
    <property type="entry name" value="HisKA"/>
    <property type="match status" value="1"/>
</dbReference>
<dbReference type="PANTHER" id="PTHR43065">
    <property type="entry name" value="SENSOR HISTIDINE KINASE"/>
    <property type="match status" value="1"/>
</dbReference>
<dbReference type="SMART" id="SM00086">
    <property type="entry name" value="PAC"/>
    <property type="match status" value="1"/>
</dbReference>
<sequence>MSQGRQVRKPKMSDAKAAVSAAAAASEPATMERTKVLVVDDDERNLQAISVVLEEIAEIVCARSGEEALRFLLKDEFAVILLDVFMPGLDGYETAGFIRQREQSKRTPIIFLTAINKEDAHMLRGYDAGAVDYVFKPFDPVMLQSKVAVFVDLFEKTREIKHQAEIEQRLMEENLRAKSERLLAEQALRRSEERQEAILRSVPICFHSRDIDPPFGARFVSEAVERLTGFPPERLTEEPEFGLSRVHPDDLPRLTRALNGARETGSYTCEFRWRCADGSYRNFLDQGVLSTDEDGKPTEILGTLLDITERRQLEDQLMHSQRLDAIGKLTGGVAHDFNNLLAAILSGLGLLERRVPATEETTQIVQMIRHAAKQGTELINRMLAFSRRQRLKPDTVHLTHLGETMNGLVAPVLGGLVRLDWQVDESVWPAYVDTGQLELALLNLIFNARDAMPSGGTITVRGSNRTVEYDLEDLPAGDYAVLTVEDTGMGISPDLLAKVIEPFFTTKDVGKGTGLGLSTVYGFAKQSGGTLRIESVVDSGTAMHIWLPRSLQEPASPPITPKAEDKQWPRTGKESPVILLVDDSINLRELTAHVLRDNGFSVVSAGGGAEALSLLEREPQKFDLILTDFAMPLVSGLDVIRFARSLRADWPAIIISGYADAHAVADRPGDVMLLSKPFTDAALIESIQTALMKPAAAARASS</sequence>
<dbReference type="SMART" id="SM00448">
    <property type="entry name" value="REC"/>
    <property type="match status" value="2"/>
</dbReference>
<evidence type="ECO:0000256" key="8">
    <source>
        <dbReference type="ARBA" id="ARBA00023012"/>
    </source>
</evidence>
<evidence type="ECO:0000313" key="14">
    <source>
        <dbReference type="EMBL" id="EHK55511.1"/>
    </source>
</evidence>
<dbReference type="SUPFAM" id="SSF55874">
    <property type="entry name" value="ATPase domain of HSP90 chaperone/DNA topoisomerase II/histidine kinase"/>
    <property type="match status" value="1"/>
</dbReference>
<dbReference type="Gene3D" id="1.10.287.130">
    <property type="match status" value="1"/>
</dbReference>
<dbReference type="SUPFAM" id="SSF47384">
    <property type="entry name" value="Homodimeric domain of signal transducing histidine kinase"/>
    <property type="match status" value="1"/>
</dbReference>
<dbReference type="NCBIfam" id="TIGR00229">
    <property type="entry name" value="sensory_box"/>
    <property type="match status" value="1"/>
</dbReference>
<dbReference type="Proteomes" id="UP000003250">
    <property type="component" value="Unassembled WGS sequence"/>
</dbReference>
<dbReference type="InterPro" id="IPR005467">
    <property type="entry name" value="His_kinase_dom"/>
</dbReference>
<dbReference type="CDD" id="cd00082">
    <property type="entry name" value="HisKA"/>
    <property type="match status" value="1"/>
</dbReference>